<dbReference type="PROSITE" id="PS51755">
    <property type="entry name" value="OMPR_PHOB"/>
    <property type="match status" value="1"/>
</dbReference>
<dbReference type="SUPFAM" id="SSF52172">
    <property type="entry name" value="CheY-like"/>
    <property type="match status" value="1"/>
</dbReference>
<dbReference type="SMART" id="SM00862">
    <property type="entry name" value="Trans_reg_C"/>
    <property type="match status" value="1"/>
</dbReference>
<gene>
    <name evidence="10" type="ORF">V3390_05145</name>
</gene>
<dbReference type="PANTHER" id="PTHR48111:SF22">
    <property type="entry name" value="REGULATOR OF RPOS"/>
    <property type="match status" value="1"/>
</dbReference>
<organism evidence="10 11">
    <name type="scientific">Aquilutibacter rugosus</name>
    <dbReference type="NCBI Taxonomy" id="3115820"/>
    <lineage>
        <taxon>Bacteria</taxon>
        <taxon>Pseudomonadati</taxon>
        <taxon>Pseudomonadota</taxon>
        <taxon>Gammaproteobacteria</taxon>
        <taxon>Lysobacterales</taxon>
        <taxon>Lysobacteraceae</taxon>
        <taxon>Aquilutibacter</taxon>
    </lineage>
</organism>
<dbReference type="CDD" id="cd00383">
    <property type="entry name" value="trans_reg_C"/>
    <property type="match status" value="1"/>
</dbReference>
<keyword evidence="3" id="KW-0805">Transcription regulation</keyword>
<evidence type="ECO:0000256" key="6">
    <source>
        <dbReference type="PROSITE-ProRule" id="PRU00169"/>
    </source>
</evidence>
<dbReference type="SMART" id="SM00448">
    <property type="entry name" value="REC"/>
    <property type="match status" value="1"/>
</dbReference>
<feature type="domain" description="Response regulatory" evidence="8">
    <location>
        <begin position="3"/>
        <end position="117"/>
    </location>
</feature>
<evidence type="ECO:0000256" key="1">
    <source>
        <dbReference type="ARBA" id="ARBA00022553"/>
    </source>
</evidence>
<keyword evidence="11" id="KW-1185">Reference proteome</keyword>
<keyword evidence="2" id="KW-0902">Two-component regulatory system</keyword>
<dbReference type="Pfam" id="PF00072">
    <property type="entry name" value="Response_reg"/>
    <property type="match status" value="1"/>
</dbReference>
<dbReference type="InterPro" id="IPR036388">
    <property type="entry name" value="WH-like_DNA-bd_sf"/>
</dbReference>
<feature type="modified residue" description="4-aspartylphosphate" evidence="6">
    <location>
        <position position="52"/>
    </location>
</feature>
<protein>
    <submittedName>
        <fullName evidence="10">Response regulator transcription factor</fullName>
    </submittedName>
</protein>
<evidence type="ECO:0000256" key="5">
    <source>
        <dbReference type="ARBA" id="ARBA00023163"/>
    </source>
</evidence>
<dbReference type="EMBL" id="JAZHBO010000002">
    <property type="protein sequence ID" value="MEF2155619.1"/>
    <property type="molecule type" value="Genomic_DNA"/>
</dbReference>
<dbReference type="InterPro" id="IPR011006">
    <property type="entry name" value="CheY-like_superfamily"/>
</dbReference>
<feature type="DNA-binding region" description="OmpR/PhoB-type" evidence="7">
    <location>
        <begin position="124"/>
        <end position="221"/>
    </location>
</feature>
<dbReference type="RefSeq" id="WP_331703653.1">
    <property type="nucleotide sequence ID" value="NZ_JAZHBO010000002.1"/>
</dbReference>
<dbReference type="InterPro" id="IPR039420">
    <property type="entry name" value="WalR-like"/>
</dbReference>
<dbReference type="Proteomes" id="UP001356170">
    <property type="component" value="Unassembled WGS sequence"/>
</dbReference>
<dbReference type="PROSITE" id="PS50110">
    <property type="entry name" value="RESPONSE_REGULATORY"/>
    <property type="match status" value="1"/>
</dbReference>
<evidence type="ECO:0000256" key="2">
    <source>
        <dbReference type="ARBA" id="ARBA00023012"/>
    </source>
</evidence>
<dbReference type="CDD" id="cd17574">
    <property type="entry name" value="REC_OmpR"/>
    <property type="match status" value="1"/>
</dbReference>
<feature type="domain" description="OmpR/PhoB-type" evidence="9">
    <location>
        <begin position="124"/>
        <end position="221"/>
    </location>
</feature>
<dbReference type="InterPro" id="IPR001867">
    <property type="entry name" value="OmpR/PhoB-type_DNA-bd"/>
</dbReference>
<evidence type="ECO:0000256" key="4">
    <source>
        <dbReference type="ARBA" id="ARBA00023125"/>
    </source>
</evidence>
<reference evidence="10 11" key="1">
    <citation type="submission" date="2024-01" db="EMBL/GenBank/DDBJ databases">
        <title>Novel species of the genus Luteimonas isolated from rivers.</title>
        <authorList>
            <person name="Lu H."/>
        </authorList>
    </citation>
    <scope>NUCLEOTIDE SEQUENCE [LARGE SCALE GENOMIC DNA]</scope>
    <source>
        <strain evidence="10 11">FXH3W</strain>
    </source>
</reference>
<comment type="caution">
    <text evidence="10">The sequence shown here is derived from an EMBL/GenBank/DDBJ whole genome shotgun (WGS) entry which is preliminary data.</text>
</comment>
<keyword evidence="4 7" id="KW-0238">DNA-binding</keyword>
<sequence>MRRILVIEDHRDLVLSIFNYLEPRGYILDTAPDGRTGLELAETQSYDAIILDWNLPRLEGLDLLHTYRERGGPVPVLMLTARDDIDDKVAAFRTGVQDYLTKPFALAELEVRLEALMSRKPVESRQLQIADLQYDLGTQRIVRSGKKLHLYPACRRLLEVLMRASPDTVTREQLERSLWGEDPPDADRLRAHIYDLRKVIDGPFETKLLHTLPRVGYRLADERMKP</sequence>
<evidence type="ECO:0000256" key="3">
    <source>
        <dbReference type="ARBA" id="ARBA00023015"/>
    </source>
</evidence>
<accession>A0ABU7UYM2</accession>
<keyword evidence="1 6" id="KW-0597">Phosphoprotein</keyword>
<evidence type="ECO:0000259" key="8">
    <source>
        <dbReference type="PROSITE" id="PS50110"/>
    </source>
</evidence>
<evidence type="ECO:0000256" key="7">
    <source>
        <dbReference type="PROSITE-ProRule" id="PRU01091"/>
    </source>
</evidence>
<proteinExistence type="predicted"/>
<dbReference type="Gene3D" id="1.10.10.10">
    <property type="entry name" value="Winged helix-like DNA-binding domain superfamily/Winged helix DNA-binding domain"/>
    <property type="match status" value="1"/>
</dbReference>
<dbReference type="Pfam" id="PF00486">
    <property type="entry name" value="Trans_reg_C"/>
    <property type="match status" value="1"/>
</dbReference>
<dbReference type="Gene3D" id="3.40.50.2300">
    <property type="match status" value="1"/>
</dbReference>
<dbReference type="PANTHER" id="PTHR48111">
    <property type="entry name" value="REGULATOR OF RPOS"/>
    <property type="match status" value="1"/>
</dbReference>
<keyword evidence="5" id="KW-0804">Transcription</keyword>
<dbReference type="InterPro" id="IPR001789">
    <property type="entry name" value="Sig_transdc_resp-reg_receiver"/>
</dbReference>
<evidence type="ECO:0000313" key="11">
    <source>
        <dbReference type="Proteomes" id="UP001356170"/>
    </source>
</evidence>
<name>A0ABU7UYM2_9GAMM</name>
<evidence type="ECO:0000313" key="10">
    <source>
        <dbReference type="EMBL" id="MEF2155619.1"/>
    </source>
</evidence>
<evidence type="ECO:0000259" key="9">
    <source>
        <dbReference type="PROSITE" id="PS51755"/>
    </source>
</evidence>